<evidence type="ECO:0000313" key="2">
    <source>
        <dbReference type="Proteomes" id="UP000032900"/>
    </source>
</evidence>
<evidence type="ECO:0000313" key="1">
    <source>
        <dbReference type="EMBL" id="GAO30417.1"/>
    </source>
</evidence>
<keyword evidence="2" id="KW-1185">Reference proteome</keyword>
<dbReference type="AlphaFoldDB" id="A0A0E9LXY0"/>
<gene>
    <name evidence="1" type="ORF">JCM15548_12685</name>
</gene>
<name>A0A0E9LXY0_9BACT</name>
<accession>A0A0E9LXY0</accession>
<dbReference type="EMBL" id="BAZW01000023">
    <property type="protein sequence ID" value="GAO30417.1"/>
    <property type="molecule type" value="Genomic_DNA"/>
</dbReference>
<dbReference type="InterPro" id="IPR035958">
    <property type="entry name" value="SecB-like_sf"/>
</dbReference>
<dbReference type="Gene3D" id="3.10.420.10">
    <property type="entry name" value="SecB-like"/>
    <property type="match status" value="1"/>
</dbReference>
<proteinExistence type="predicted"/>
<comment type="caution">
    <text evidence="1">The sequence shown here is derived from an EMBL/GenBank/DDBJ whole genome shotgun (WGS) entry which is preliminary data.</text>
</comment>
<dbReference type="SUPFAM" id="SSF54611">
    <property type="entry name" value="SecB-like"/>
    <property type="match status" value="1"/>
</dbReference>
<protein>
    <submittedName>
        <fullName evidence="1">Uncharacterized protein</fullName>
    </submittedName>
</protein>
<organism evidence="1 2">
    <name type="scientific">Geofilum rubicundum JCM 15548</name>
    <dbReference type="NCBI Taxonomy" id="1236989"/>
    <lineage>
        <taxon>Bacteria</taxon>
        <taxon>Pseudomonadati</taxon>
        <taxon>Bacteroidota</taxon>
        <taxon>Bacteroidia</taxon>
        <taxon>Marinilabiliales</taxon>
        <taxon>Marinilabiliaceae</taxon>
        <taxon>Geofilum</taxon>
    </lineage>
</organism>
<dbReference type="STRING" id="1236989.JCM15548_12685"/>
<sequence length="67" mass="7548">MLKRLSIPSNRDISEDVLNNLKFFSSVNIVIGYLRSTINSFTASAPFGPYLLPPVDMQDLFKKKGEI</sequence>
<dbReference type="Proteomes" id="UP000032900">
    <property type="component" value="Unassembled WGS sequence"/>
</dbReference>
<reference evidence="1 2" key="1">
    <citation type="journal article" date="2015" name="Microbes Environ.">
        <title>Distribution and evolution of nitrogen fixation genes in the phylum bacteroidetes.</title>
        <authorList>
            <person name="Inoue J."/>
            <person name="Oshima K."/>
            <person name="Suda W."/>
            <person name="Sakamoto M."/>
            <person name="Iino T."/>
            <person name="Noda S."/>
            <person name="Hongoh Y."/>
            <person name="Hattori M."/>
            <person name="Ohkuma M."/>
        </authorList>
    </citation>
    <scope>NUCLEOTIDE SEQUENCE [LARGE SCALE GENOMIC DNA]</scope>
    <source>
        <strain evidence="1">JCM 15548</strain>
    </source>
</reference>